<sequence length="133" mass="14865">MDWVIASKSLSAGEYFERRNDTAMLTTPIVIRTMAQKLICDSPAQLESWPSQDLGAPAALAESCVILGADFFKDGYFPGANDRNRRILAIGDSDERVATLQFLQWWKRDARGIRRISEKLGMSGTPEPWIVST</sequence>
<proteinExistence type="predicted"/>
<evidence type="ECO:0000313" key="2">
    <source>
        <dbReference type="Proteomes" id="UP000324479"/>
    </source>
</evidence>
<protein>
    <submittedName>
        <fullName evidence="1">Uncharacterized protein</fullName>
    </submittedName>
</protein>
<accession>A0A5M6DKM8</accession>
<name>A0A5M6DKM8_9BACT</name>
<comment type="caution">
    <text evidence="1">The sequence shown here is derived from an EMBL/GenBank/DDBJ whole genome shotgun (WGS) entry which is preliminary data.</text>
</comment>
<keyword evidence="2" id="KW-1185">Reference proteome</keyword>
<dbReference type="AlphaFoldDB" id="A0A5M6DKM8"/>
<dbReference type="Proteomes" id="UP000324479">
    <property type="component" value="Unassembled WGS sequence"/>
</dbReference>
<dbReference type="EMBL" id="VWOX01000001">
    <property type="protein sequence ID" value="KAA5546936.1"/>
    <property type="molecule type" value="Genomic_DNA"/>
</dbReference>
<organism evidence="1 2">
    <name type="scientific">Roseiconus nitratireducens</name>
    <dbReference type="NCBI Taxonomy" id="2605748"/>
    <lineage>
        <taxon>Bacteria</taxon>
        <taxon>Pseudomonadati</taxon>
        <taxon>Planctomycetota</taxon>
        <taxon>Planctomycetia</taxon>
        <taxon>Pirellulales</taxon>
        <taxon>Pirellulaceae</taxon>
        <taxon>Roseiconus</taxon>
    </lineage>
</organism>
<gene>
    <name evidence="1" type="ORF">FYK55_00485</name>
</gene>
<reference evidence="1 2" key="1">
    <citation type="submission" date="2019-08" db="EMBL/GenBank/DDBJ databases">
        <authorList>
            <person name="Dhanesh K."/>
            <person name="Kumar G."/>
            <person name="Sasikala C."/>
            <person name="Venkata Ramana C."/>
        </authorList>
    </citation>
    <scope>NUCLEOTIDE SEQUENCE [LARGE SCALE GENOMIC DNA]</scope>
    <source>
        <strain evidence="1 2">JC645</strain>
    </source>
</reference>
<evidence type="ECO:0000313" key="1">
    <source>
        <dbReference type="EMBL" id="KAA5546936.1"/>
    </source>
</evidence>
<dbReference type="RefSeq" id="WP_150074044.1">
    <property type="nucleotide sequence ID" value="NZ_VWOX01000001.1"/>
</dbReference>